<evidence type="ECO:0000313" key="2">
    <source>
        <dbReference type="EMBL" id="KLN57749.1"/>
    </source>
</evidence>
<protein>
    <submittedName>
        <fullName evidence="2">Uncharacterized protein</fullName>
    </submittedName>
</protein>
<sequence>MKAGWRLGLHVALWVIASPLIQVLAGFVGSSAFSSLGRFAPMLTLFIEVSILLPWAAWIYWRHVPHAPGVGRRIVYAVAFVCVLWGAGYAALWATWFLATMLFGA</sequence>
<gene>
    <name evidence="2" type="ORF">VPARA_12620</name>
</gene>
<proteinExistence type="predicted"/>
<dbReference type="AlphaFoldDB" id="A0A0H2M5V3"/>
<comment type="caution">
    <text evidence="2">The sequence shown here is derived from an EMBL/GenBank/DDBJ whole genome shotgun (WGS) entry which is preliminary data.</text>
</comment>
<organism evidence="2 3">
    <name type="scientific">Variovorax paradoxus</name>
    <dbReference type="NCBI Taxonomy" id="34073"/>
    <lineage>
        <taxon>Bacteria</taxon>
        <taxon>Pseudomonadati</taxon>
        <taxon>Pseudomonadota</taxon>
        <taxon>Betaproteobacteria</taxon>
        <taxon>Burkholderiales</taxon>
        <taxon>Comamonadaceae</taxon>
        <taxon>Variovorax</taxon>
    </lineage>
</organism>
<keyword evidence="1" id="KW-0472">Membrane</keyword>
<evidence type="ECO:0000313" key="3">
    <source>
        <dbReference type="Proteomes" id="UP000035170"/>
    </source>
</evidence>
<dbReference type="PATRIC" id="fig|34073.19.peg.1284"/>
<dbReference type="RefSeq" id="WP_047783748.1">
    <property type="nucleotide sequence ID" value="NZ_JZWI01000006.1"/>
</dbReference>
<accession>A0A0H2M5V3</accession>
<evidence type="ECO:0000256" key="1">
    <source>
        <dbReference type="SAM" id="Phobius"/>
    </source>
</evidence>
<feature type="transmembrane region" description="Helical" evidence="1">
    <location>
        <begin position="39"/>
        <end position="61"/>
    </location>
</feature>
<feature type="transmembrane region" description="Helical" evidence="1">
    <location>
        <begin position="12"/>
        <end position="33"/>
    </location>
</feature>
<keyword evidence="3" id="KW-1185">Reference proteome</keyword>
<keyword evidence="1" id="KW-1133">Transmembrane helix</keyword>
<dbReference type="EMBL" id="JZWI01000006">
    <property type="protein sequence ID" value="KLN57749.1"/>
    <property type="molecule type" value="Genomic_DNA"/>
</dbReference>
<dbReference type="Proteomes" id="UP000035170">
    <property type="component" value="Unassembled WGS sequence"/>
</dbReference>
<reference evidence="2 3" key="1">
    <citation type="submission" date="2015-03" db="EMBL/GenBank/DDBJ databases">
        <title>Genome sequence of Variovorax paradoxus TBEA6.</title>
        <authorList>
            <person name="Poehlein A."/>
            <person name="Schuldes J."/>
            <person name="Wuebbeler J.H."/>
            <person name="Hiessl S."/>
            <person name="Steinbuechel A."/>
            <person name="Daniel R."/>
        </authorList>
    </citation>
    <scope>NUCLEOTIDE SEQUENCE [LARGE SCALE GENOMIC DNA]</scope>
    <source>
        <strain evidence="2 3">TBEA6</strain>
    </source>
</reference>
<keyword evidence="1" id="KW-0812">Transmembrane</keyword>
<name>A0A0H2M5V3_VARPD</name>
<feature type="transmembrane region" description="Helical" evidence="1">
    <location>
        <begin position="73"/>
        <end position="99"/>
    </location>
</feature>